<gene>
    <name evidence="7" type="ORF">JL106_11035</name>
</gene>
<dbReference type="EMBL" id="JAERWK010000014">
    <property type="protein sequence ID" value="MBM9467816.1"/>
    <property type="molecule type" value="Genomic_DNA"/>
</dbReference>
<dbReference type="GO" id="GO:0015658">
    <property type="term" value="F:branched-chain amino acid transmembrane transporter activity"/>
    <property type="evidence" value="ECO:0007669"/>
    <property type="project" value="TreeGrafter"/>
</dbReference>
<dbReference type="InterPro" id="IPR003593">
    <property type="entry name" value="AAA+_ATPase"/>
</dbReference>
<dbReference type="Gene3D" id="3.40.50.300">
    <property type="entry name" value="P-loop containing nucleotide triphosphate hydrolases"/>
    <property type="match status" value="1"/>
</dbReference>
<organism evidence="7 8">
    <name type="scientific">Nakamurella leprariae</name>
    <dbReference type="NCBI Taxonomy" id="2803911"/>
    <lineage>
        <taxon>Bacteria</taxon>
        <taxon>Bacillati</taxon>
        <taxon>Actinomycetota</taxon>
        <taxon>Actinomycetes</taxon>
        <taxon>Nakamurellales</taxon>
        <taxon>Nakamurellaceae</taxon>
        <taxon>Nakamurella</taxon>
    </lineage>
</organism>
<name>A0A939BZL1_9ACTN</name>
<dbReference type="InterPro" id="IPR027417">
    <property type="entry name" value="P-loop_NTPase"/>
</dbReference>
<dbReference type="Proteomes" id="UP000663792">
    <property type="component" value="Unassembled WGS sequence"/>
</dbReference>
<protein>
    <submittedName>
        <fullName evidence="7">ABC transporter ATP-binding protein</fullName>
    </submittedName>
</protein>
<keyword evidence="5" id="KW-0029">Amino-acid transport</keyword>
<evidence type="ECO:0000256" key="1">
    <source>
        <dbReference type="ARBA" id="ARBA00005417"/>
    </source>
</evidence>
<dbReference type="PANTHER" id="PTHR43820:SF4">
    <property type="entry name" value="HIGH-AFFINITY BRANCHED-CHAIN AMINO ACID TRANSPORT ATP-BINDING PROTEIN LIVF"/>
    <property type="match status" value="1"/>
</dbReference>
<dbReference type="InterPro" id="IPR017871">
    <property type="entry name" value="ABC_transporter-like_CS"/>
</dbReference>
<dbReference type="CDD" id="cd03224">
    <property type="entry name" value="ABC_TM1139_LivF_branched"/>
    <property type="match status" value="1"/>
</dbReference>
<evidence type="ECO:0000259" key="6">
    <source>
        <dbReference type="PROSITE" id="PS50893"/>
    </source>
</evidence>
<feature type="domain" description="ABC transporter" evidence="6">
    <location>
        <begin position="1"/>
        <end position="236"/>
    </location>
</feature>
<evidence type="ECO:0000313" key="8">
    <source>
        <dbReference type="Proteomes" id="UP000663792"/>
    </source>
</evidence>
<dbReference type="GO" id="GO:0005524">
    <property type="term" value="F:ATP binding"/>
    <property type="evidence" value="ECO:0007669"/>
    <property type="project" value="UniProtKB-KW"/>
</dbReference>
<comment type="caution">
    <text evidence="7">The sequence shown here is derived from an EMBL/GenBank/DDBJ whole genome shotgun (WGS) entry which is preliminary data.</text>
</comment>
<proteinExistence type="inferred from homology"/>
<dbReference type="AlphaFoldDB" id="A0A939BZL1"/>
<dbReference type="SMART" id="SM00382">
    <property type="entry name" value="AAA"/>
    <property type="match status" value="1"/>
</dbReference>
<evidence type="ECO:0000256" key="2">
    <source>
        <dbReference type="ARBA" id="ARBA00022448"/>
    </source>
</evidence>
<keyword evidence="3" id="KW-0547">Nucleotide-binding</keyword>
<accession>A0A939BZL1</accession>
<keyword evidence="4 7" id="KW-0067">ATP-binding</keyword>
<dbReference type="InterPro" id="IPR052156">
    <property type="entry name" value="BCAA_Transport_ATP-bd_LivF"/>
</dbReference>
<dbReference type="PROSITE" id="PS00211">
    <property type="entry name" value="ABC_TRANSPORTER_1"/>
    <property type="match status" value="1"/>
</dbReference>
<keyword evidence="2" id="KW-0813">Transport</keyword>
<evidence type="ECO:0000313" key="7">
    <source>
        <dbReference type="EMBL" id="MBM9467816.1"/>
    </source>
</evidence>
<dbReference type="Pfam" id="PF00005">
    <property type="entry name" value="ABC_tran"/>
    <property type="match status" value="1"/>
</dbReference>
<dbReference type="SUPFAM" id="SSF52540">
    <property type="entry name" value="P-loop containing nucleoside triphosphate hydrolases"/>
    <property type="match status" value="1"/>
</dbReference>
<dbReference type="RefSeq" id="WP_205260779.1">
    <property type="nucleotide sequence ID" value="NZ_JAERWK010000014.1"/>
</dbReference>
<keyword evidence="8" id="KW-1185">Reference proteome</keyword>
<dbReference type="PROSITE" id="PS50893">
    <property type="entry name" value="ABC_TRANSPORTER_2"/>
    <property type="match status" value="1"/>
</dbReference>
<sequence>MSLLTVDRLCAGYGALRVLHDVSFSIEEGNVTVVLGANGAGKSTLLRALSGMIPATGSIELDGYELLSGRRRRPIALLGIGHVPEGRGTFGGLTVEENLRAGGYHRPRGEVERSITEWFELFPRLAERRDRLAAGLSGGEQQMLAIARALMARPRLLLLDEPSLGLAPKMTGTLFDNLRAIRERMDMTVLLVEQNAHLSLQIADDALLMTAGQVGPRRPAIALREDEQIRRAYLGA</sequence>
<evidence type="ECO:0000256" key="4">
    <source>
        <dbReference type="ARBA" id="ARBA00022840"/>
    </source>
</evidence>
<dbReference type="PANTHER" id="PTHR43820">
    <property type="entry name" value="HIGH-AFFINITY BRANCHED-CHAIN AMINO ACID TRANSPORT ATP-BINDING PROTEIN LIVF"/>
    <property type="match status" value="1"/>
</dbReference>
<comment type="similarity">
    <text evidence="1">Belongs to the ABC transporter superfamily.</text>
</comment>
<evidence type="ECO:0000256" key="3">
    <source>
        <dbReference type="ARBA" id="ARBA00022741"/>
    </source>
</evidence>
<dbReference type="GO" id="GO:0016887">
    <property type="term" value="F:ATP hydrolysis activity"/>
    <property type="evidence" value="ECO:0007669"/>
    <property type="project" value="InterPro"/>
</dbReference>
<evidence type="ECO:0000256" key="5">
    <source>
        <dbReference type="ARBA" id="ARBA00022970"/>
    </source>
</evidence>
<dbReference type="InterPro" id="IPR003439">
    <property type="entry name" value="ABC_transporter-like_ATP-bd"/>
</dbReference>
<reference evidence="7" key="1">
    <citation type="submission" date="2021-01" db="EMBL/GenBank/DDBJ databases">
        <title>YIM 132084 draft genome.</title>
        <authorList>
            <person name="An D."/>
        </authorList>
    </citation>
    <scope>NUCLEOTIDE SEQUENCE</scope>
    <source>
        <strain evidence="7">YIM 132084</strain>
    </source>
</reference>
<dbReference type="GO" id="GO:0015807">
    <property type="term" value="P:L-amino acid transport"/>
    <property type="evidence" value="ECO:0007669"/>
    <property type="project" value="TreeGrafter"/>
</dbReference>